<dbReference type="Gene3D" id="1.10.10.10">
    <property type="entry name" value="Winged helix-like DNA-binding domain superfamily/Winged helix DNA-binding domain"/>
    <property type="match status" value="1"/>
</dbReference>
<dbReference type="Gene3D" id="3.30.70.330">
    <property type="match status" value="1"/>
</dbReference>
<feature type="domain" description="RRM" evidence="3">
    <location>
        <begin position="94"/>
        <end position="183"/>
    </location>
</feature>
<dbReference type="InterPro" id="IPR000504">
    <property type="entry name" value="RRM_dom"/>
</dbReference>
<evidence type="ECO:0000259" key="3">
    <source>
        <dbReference type="PROSITE" id="PS50102"/>
    </source>
</evidence>
<dbReference type="PROSITE" id="PS50961">
    <property type="entry name" value="HTH_LA"/>
    <property type="match status" value="1"/>
</dbReference>
<dbReference type="Proteomes" id="UP001054837">
    <property type="component" value="Unassembled WGS sequence"/>
</dbReference>
<accession>A0AAV4V0X0</accession>
<dbReference type="GO" id="GO:0003729">
    <property type="term" value="F:mRNA binding"/>
    <property type="evidence" value="ECO:0007669"/>
    <property type="project" value="TreeGrafter"/>
</dbReference>
<evidence type="ECO:0000256" key="1">
    <source>
        <dbReference type="ARBA" id="ARBA00022884"/>
    </source>
</evidence>
<sequence length="268" mass="31654">MDAEVIQKLAPQVRKIRIKELRQILKTKHVRRNKEGFVSLKLVASFRKIKSLTKDWRVVAHSLEYSKLLELNLEKTKIRRIEPIPKMEETSLGKTIIVFNLPPQNPTAEELEEMFSKFGAIVHAEIMTQKSENYNTYHKRCRYHNQEVATPTFGSLEFENFEDAMSAIKDVDSHLPKENKMKVVPLMSQVYKTKRQNPRFNPYGQYPRRGRFKQRFEYQGDQMGPIPLMKACMEDLQWVRSITEDFIEDIIQPKLFIPLSQHVKFQKN</sequence>
<feature type="domain" description="HTH La-type RNA-binding" evidence="4">
    <location>
        <begin position="1"/>
        <end position="88"/>
    </location>
</feature>
<protein>
    <submittedName>
        <fullName evidence="5">La-related protein 6</fullName>
    </submittedName>
</protein>
<dbReference type="AlphaFoldDB" id="A0AAV4V0X0"/>
<dbReference type="InterPro" id="IPR036388">
    <property type="entry name" value="WH-like_DNA-bd_sf"/>
</dbReference>
<dbReference type="PANTHER" id="PTHR22792:SF140">
    <property type="entry name" value="ACHILLES, ISOFORM A"/>
    <property type="match status" value="1"/>
</dbReference>
<dbReference type="Pfam" id="PF00076">
    <property type="entry name" value="RRM_1"/>
    <property type="match status" value="1"/>
</dbReference>
<reference evidence="5 6" key="1">
    <citation type="submission" date="2021-06" db="EMBL/GenBank/DDBJ databases">
        <title>Caerostris darwini draft genome.</title>
        <authorList>
            <person name="Kono N."/>
            <person name="Arakawa K."/>
        </authorList>
    </citation>
    <scope>NUCLEOTIDE SEQUENCE [LARGE SCALE GENOMIC DNA]</scope>
</reference>
<dbReference type="InterPro" id="IPR036390">
    <property type="entry name" value="WH_DNA-bd_sf"/>
</dbReference>
<dbReference type="SUPFAM" id="SSF46785">
    <property type="entry name" value="Winged helix' DNA-binding domain"/>
    <property type="match status" value="1"/>
</dbReference>
<comment type="caution">
    <text evidence="5">The sequence shown here is derived from an EMBL/GenBank/DDBJ whole genome shotgun (WGS) entry which is preliminary data.</text>
</comment>
<evidence type="ECO:0000256" key="2">
    <source>
        <dbReference type="PROSITE-ProRule" id="PRU00332"/>
    </source>
</evidence>
<evidence type="ECO:0000313" key="6">
    <source>
        <dbReference type="Proteomes" id="UP001054837"/>
    </source>
</evidence>
<dbReference type="InterPro" id="IPR006630">
    <property type="entry name" value="La_HTH"/>
</dbReference>
<dbReference type="PANTHER" id="PTHR22792">
    <property type="entry name" value="LUPUS LA PROTEIN-RELATED"/>
    <property type="match status" value="1"/>
</dbReference>
<proteinExistence type="predicted"/>
<name>A0AAV4V0X0_9ARAC</name>
<dbReference type="InterPro" id="IPR012677">
    <property type="entry name" value="Nucleotide-bd_a/b_plait_sf"/>
</dbReference>
<dbReference type="GO" id="GO:0005634">
    <property type="term" value="C:nucleus"/>
    <property type="evidence" value="ECO:0007669"/>
    <property type="project" value="TreeGrafter"/>
</dbReference>
<organism evidence="5 6">
    <name type="scientific">Caerostris darwini</name>
    <dbReference type="NCBI Taxonomy" id="1538125"/>
    <lineage>
        <taxon>Eukaryota</taxon>
        <taxon>Metazoa</taxon>
        <taxon>Ecdysozoa</taxon>
        <taxon>Arthropoda</taxon>
        <taxon>Chelicerata</taxon>
        <taxon>Arachnida</taxon>
        <taxon>Araneae</taxon>
        <taxon>Araneomorphae</taxon>
        <taxon>Entelegynae</taxon>
        <taxon>Araneoidea</taxon>
        <taxon>Araneidae</taxon>
        <taxon>Caerostris</taxon>
    </lineage>
</organism>
<dbReference type="SMART" id="SM00715">
    <property type="entry name" value="LA"/>
    <property type="match status" value="1"/>
</dbReference>
<dbReference type="InterPro" id="IPR045180">
    <property type="entry name" value="La_dom_prot"/>
</dbReference>
<gene>
    <name evidence="5" type="primary">LARP6</name>
    <name evidence="5" type="ORF">CDAR_261721</name>
</gene>
<evidence type="ECO:0000313" key="5">
    <source>
        <dbReference type="EMBL" id="GIY63865.1"/>
    </source>
</evidence>
<dbReference type="SMART" id="SM00360">
    <property type="entry name" value="RRM"/>
    <property type="match status" value="1"/>
</dbReference>
<dbReference type="EMBL" id="BPLQ01012237">
    <property type="protein sequence ID" value="GIY63865.1"/>
    <property type="molecule type" value="Genomic_DNA"/>
</dbReference>
<dbReference type="SUPFAM" id="SSF54928">
    <property type="entry name" value="RNA-binding domain, RBD"/>
    <property type="match status" value="1"/>
</dbReference>
<dbReference type="InterPro" id="IPR035979">
    <property type="entry name" value="RBD_domain_sf"/>
</dbReference>
<evidence type="ECO:0000259" key="4">
    <source>
        <dbReference type="PROSITE" id="PS50961"/>
    </source>
</evidence>
<dbReference type="PROSITE" id="PS50102">
    <property type="entry name" value="RRM"/>
    <property type="match status" value="1"/>
</dbReference>
<keyword evidence="6" id="KW-1185">Reference proteome</keyword>
<keyword evidence="1 2" id="KW-0694">RNA-binding</keyword>